<reference evidence="1 2" key="1">
    <citation type="submission" date="2018-03" db="EMBL/GenBank/DDBJ databases">
        <title>Genomic Encyclopedia of Archaeal and Bacterial Type Strains, Phase II (KMG-II): from individual species to whole genera.</title>
        <authorList>
            <person name="Goeker M."/>
        </authorList>
    </citation>
    <scope>NUCLEOTIDE SEQUENCE [LARGE SCALE GENOMIC DNA]</scope>
    <source>
        <strain evidence="1 2">DSM 24859</strain>
    </source>
</reference>
<gene>
    <name evidence="1" type="ORF">CLV51_10117</name>
</gene>
<accession>A0A2P8HR37</accession>
<proteinExistence type="predicted"/>
<dbReference type="Gene3D" id="3.30.2310.40">
    <property type="match status" value="1"/>
</dbReference>
<dbReference type="OrthoDB" id="1366475at2"/>
<keyword evidence="2" id="KW-1185">Reference proteome</keyword>
<dbReference type="AlphaFoldDB" id="A0A2P8HR37"/>
<protein>
    <submittedName>
        <fullName evidence="1">MqsR (Motility quorum-sensing regulator) toxin of toxin-antitoxin system</fullName>
    </submittedName>
</protein>
<organism evidence="1 2">
    <name type="scientific">Chitinophaga niastensis</name>
    <dbReference type="NCBI Taxonomy" id="536980"/>
    <lineage>
        <taxon>Bacteria</taxon>
        <taxon>Pseudomonadati</taxon>
        <taxon>Bacteroidota</taxon>
        <taxon>Chitinophagia</taxon>
        <taxon>Chitinophagales</taxon>
        <taxon>Chitinophagaceae</taxon>
        <taxon>Chitinophaga</taxon>
    </lineage>
</organism>
<comment type="caution">
    <text evidence="1">The sequence shown here is derived from an EMBL/GenBank/DDBJ whole genome shotgun (WGS) entry which is preliminary data.</text>
</comment>
<dbReference type="RefSeq" id="WP_106525981.1">
    <property type="nucleotide sequence ID" value="NZ_PYAW01000001.1"/>
</dbReference>
<name>A0A2P8HR37_CHINA</name>
<sequence length="118" mass="13605">MQRLNTLCEVEELLREIKRRIKEDGLLFMNGRNKNAQTLSEFGITGRQQTEIIDSITAIDYCGGPEEDEKYPWKSVSVFGKPFRHIELYIKFSIGLTGTPVVCLSFHESEIAIVYQFK</sequence>
<dbReference type="Proteomes" id="UP000240971">
    <property type="component" value="Unassembled WGS sequence"/>
</dbReference>
<dbReference type="EMBL" id="PYAW01000001">
    <property type="protein sequence ID" value="PSL48693.1"/>
    <property type="molecule type" value="Genomic_DNA"/>
</dbReference>
<evidence type="ECO:0000313" key="2">
    <source>
        <dbReference type="Proteomes" id="UP000240971"/>
    </source>
</evidence>
<dbReference type="InterPro" id="IPR038493">
    <property type="entry name" value="MqsR_sf"/>
</dbReference>
<evidence type="ECO:0000313" key="1">
    <source>
        <dbReference type="EMBL" id="PSL48693.1"/>
    </source>
</evidence>